<gene>
    <name evidence="3" type="ORF">BPAE_0003g00570</name>
</gene>
<dbReference type="InterPro" id="IPR058329">
    <property type="entry name" value="Arp1_N"/>
</dbReference>
<name>A0A4Z1G966_9HELO</name>
<dbReference type="EMBL" id="PQXI01000003">
    <property type="protein sequence ID" value="TGO30773.1"/>
    <property type="molecule type" value="Genomic_DNA"/>
</dbReference>
<dbReference type="Gene3D" id="3.90.1300.10">
    <property type="entry name" value="Amidase signature (AS) domain"/>
    <property type="match status" value="1"/>
</dbReference>
<dbReference type="PANTHER" id="PTHR46310">
    <property type="entry name" value="AMIDASE 1"/>
    <property type="match status" value="1"/>
</dbReference>
<dbReference type="PANTHER" id="PTHR46310:SF7">
    <property type="entry name" value="AMIDASE 1"/>
    <property type="match status" value="1"/>
</dbReference>
<evidence type="ECO:0000313" key="4">
    <source>
        <dbReference type="Proteomes" id="UP000297910"/>
    </source>
</evidence>
<feature type="domain" description="Amidase" evidence="1">
    <location>
        <begin position="200"/>
        <end position="383"/>
    </location>
</feature>
<protein>
    <submittedName>
        <fullName evidence="3">Uncharacterized protein</fullName>
    </submittedName>
</protein>
<evidence type="ECO:0000259" key="1">
    <source>
        <dbReference type="Pfam" id="PF01425"/>
    </source>
</evidence>
<organism evidence="3 4">
    <name type="scientific">Botrytis paeoniae</name>
    <dbReference type="NCBI Taxonomy" id="278948"/>
    <lineage>
        <taxon>Eukaryota</taxon>
        <taxon>Fungi</taxon>
        <taxon>Dikarya</taxon>
        <taxon>Ascomycota</taxon>
        <taxon>Pezizomycotina</taxon>
        <taxon>Leotiomycetes</taxon>
        <taxon>Helotiales</taxon>
        <taxon>Sclerotiniaceae</taxon>
        <taxon>Botrytis</taxon>
    </lineage>
</organism>
<accession>A0A4Z1G966</accession>
<dbReference type="Pfam" id="PF26053">
    <property type="entry name" value="DUF8016"/>
    <property type="match status" value="1"/>
</dbReference>
<reference evidence="3 4" key="1">
    <citation type="submission" date="2017-12" db="EMBL/GenBank/DDBJ databases">
        <title>Comparative genomics of Botrytis spp.</title>
        <authorList>
            <person name="Valero-Jimenez C.A."/>
            <person name="Tapia P."/>
            <person name="Veloso J."/>
            <person name="Silva-Moreno E."/>
            <person name="Staats M."/>
            <person name="Valdes J.H."/>
            <person name="Van Kan J.A.L."/>
        </authorList>
    </citation>
    <scope>NUCLEOTIDE SEQUENCE [LARGE SCALE GENOMIC DNA]</scope>
    <source>
        <strain evidence="3 4">Bp0003</strain>
    </source>
</reference>
<dbReference type="SUPFAM" id="SSF75304">
    <property type="entry name" value="Amidase signature (AS) enzymes"/>
    <property type="match status" value="1"/>
</dbReference>
<proteinExistence type="predicted"/>
<evidence type="ECO:0000259" key="2">
    <source>
        <dbReference type="Pfam" id="PF26053"/>
    </source>
</evidence>
<dbReference type="Pfam" id="PF01425">
    <property type="entry name" value="Amidase"/>
    <property type="match status" value="1"/>
</dbReference>
<sequence>MADRNSPARDVLMLKSSLGIDTEIVVTVNSVQYLLIDCKPHSFLSLHSNHEDITTFVVISVRSGNKITEEYLKDFRSLYLDPDDIFQPGFLLQIVFWGAEEDVDLQPSALSLLAKWNTKERYFVAPRSGKDDIAPGPYVLYRGRICEPWRVYKDDCLSMMISFRPVREYGERETLTELDNTITANQVRMVVPSRSYSIKKPSDKPLAGIRIAVKDIFDIKGFKTSLCNRAWNEYHAPKSESARSVQRLQDLVAAVVGKTRLNAMIVREEAMECVEFLAPFNPRGDGYQTSSGSSSGSCVAVAAYPWLDFTLGSDTNGSCRKPAYRMGCFAIRPTTGVLDMHGIASFYPYFDVSAFFGRDISRFREFANLWYGGSPRLTKSQVVSKVPATIIYPLDYLPTLNKAQMNLIDSFVRDLEELLGVNKTENIFGGNVAQSLSTICREHRAI</sequence>
<dbReference type="InterPro" id="IPR036928">
    <property type="entry name" value="AS_sf"/>
</dbReference>
<comment type="caution">
    <text evidence="3">The sequence shown here is derived from an EMBL/GenBank/DDBJ whole genome shotgun (WGS) entry which is preliminary data.</text>
</comment>
<feature type="domain" description="Scytalone dehydratase-like protein Arp1 N-terminal" evidence="2">
    <location>
        <begin position="47"/>
        <end position="139"/>
    </location>
</feature>
<evidence type="ECO:0000313" key="3">
    <source>
        <dbReference type="EMBL" id="TGO30773.1"/>
    </source>
</evidence>
<dbReference type="InterPro" id="IPR023631">
    <property type="entry name" value="Amidase_dom"/>
</dbReference>
<keyword evidence="4" id="KW-1185">Reference proteome</keyword>
<dbReference type="Proteomes" id="UP000297910">
    <property type="component" value="Unassembled WGS sequence"/>
</dbReference>
<dbReference type="AlphaFoldDB" id="A0A4Z1G966"/>